<dbReference type="EMBL" id="LUGG01000005">
    <property type="protein sequence ID" value="OBZ75006.1"/>
    <property type="molecule type" value="Genomic_DNA"/>
</dbReference>
<evidence type="ECO:0000313" key="3">
    <source>
        <dbReference type="Proteomes" id="UP000092993"/>
    </source>
</evidence>
<sequence>MAGRSTKLSSLVGKLADNATLRAALIACAILLVDVINAAFDGGAVSAITTGIKGVVGIAAGTAAGIYAEAFISSTTLFSAGAATMGVLGVAAGAIAGFVVGLVVGIVLDVGRSDLWLFETSQRKYWDEYMTHRLCIALTWHRRFRIVGVCNSGFLYKAK</sequence>
<proteinExistence type="predicted"/>
<evidence type="ECO:0000313" key="2">
    <source>
        <dbReference type="EMBL" id="OBZ75006.1"/>
    </source>
</evidence>
<accession>A0A1C7MF45</accession>
<dbReference type="AlphaFoldDB" id="A0A1C7MF45"/>
<evidence type="ECO:0000256" key="1">
    <source>
        <dbReference type="SAM" id="Phobius"/>
    </source>
</evidence>
<keyword evidence="3" id="KW-1185">Reference proteome</keyword>
<feature type="transmembrane region" description="Helical" evidence="1">
    <location>
        <begin position="21"/>
        <end position="40"/>
    </location>
</feature>
<comment type="caution">
    <text evidence="2">The sequence shown here is derived from an EMBL/GenBank/DDBJ whole genome shotgun (WGS) entry which is preliminary data.</text>
</comment>
<name>A0A1C7MF45_GRIFR</name>
<feature type="transmembrane region" description="Helical" evidence="1">
    <location>
        <begin position="84"/>
        <end position="108"/>
    </location>
</feature>
<dbReference type="Proteomes" id="UP000092993">
    <property type="component" value="Unassembled WGS sequence"/>
</dbReference>
<gene>
    <name evidence="2" type="ORF">A0H81_05311</name>
</gene>
<reference evidence="2 3" key="1">
    <citation type="submission" date="2016-03" db="EMBL/GenBank/DDBJ databases">
        <title>Whole genome sequencing of Grifola frondosa 9006-11.</title>
        <authorList>
            <person name="Min B."/>
            <person name="Park H."/>
            <person name="Kim J.-G."/>
            <person name="Cho H."/>
            <person name="Oh Y.-L."/>
            <person name="Kong W.-S."/>
            <person name="Choi I.-G."/>
        </authorList>
    </citation>
    <scope>NUCLEOTIDE SEQUENCE [LARGE SCALE GENOMIC DNA]</scope>
    <source>
        <strain evidence="2 3">9006-11</strain>
    </source>
</reference>
<feature type="transmembrane region" description="Helical" evidence="1">
    <location>
        <begin position="52"/>
        <end position="72"/>
    </location>
</feature>
<keyword evidence="1" id="KW-0472">Membrane</keyword>
<keyword evidence="1" id="KW-0812">Transmembrane</keyword>
<keyword evidence="1" id="KW-1133">Transmembrane helix</keyword>
<protein>
    <submittedName>
        <fullName evidence="2">Uncharacterized protein</fullName>
    </submittedName>
</protein>
<organism evidence="2 3">
    <name type="scientific">Grifola frondosa</name>
    <name type="common">Maitake</name>
    <name type="synonym">Polyporus frondosus</name>
    <dbReference type="NCBI Taxonomy" id="5627"/>
    <lineage>
        <taxon>Eukaryota</taxon>
        <taxon>Fungi</taxon>
        <taxon>Dikarya</taxon>
        <taxon>Basidiomycota</taxon>
        <taxon>Agaricomycotina</taxon>
        <taxon>Agaricomycetes</taxon>
        <taxon>Polyporales</taxon>
        <taxon>Grifolaceae</taxon>
        <taxon>Grifola</taxon>
    </lineage>
</organism>